<protein>
    <submittedName>
        <fullName evidence="1">Uncharacterized protein</fullName>
    </submittedName>
</protein>
<evidence type="ECO:0000313" key="1">
    <source>
        <dbReference type="EMBL" id="ELQ40883.1"/>
    </source>
</evidence>
<accession>A0AA97PNH6</accession>
<dbReference type="AlphaFoldDB" id="A0AA97PNH6"/>
<organism evidence="1">
    <name type="scientific">Pyricularia oryzae (strain Y34)</name>
    <name type="common">Rice blast fungus</name>
    <name type="synonym">Magnaporthe oryzae</name>
    <dbReference type="NCBI Taxonomy" id="1143189"/>
    <lineage>
        <taxon>Eukaryota</taxon>
        <taxon>Fungi</taxon>
        <taxon>Dikarya</taxon>
        <taxon>Ascomycota</taxon>
        <taxon>Pezizomycotina</taxon>
        <taxon>Sordariomycetes</taxon>
        <taxon>Sordariomycetidae</taxon>
        <taxon>Magnaporthales</taxon>
        <taxon>Pyriculariaceae</taxon>
        <taxon>Pyricularia</taxon>
    </lineage>
</organism>
<reference evidence="1" key="1">
    <citation type="journal article" date="2012" name="PLoS Genet.">
        <title>Comparative analysis of the genomes of two field isolates of the rice blast fungus Magnaporthe oryzae.</title>
        <authorList>
            <person name="Xue M."/>
            <person name="Yang J."/>
            <person name="Li Z."/>
            <person name="Hu S."/>
            <person name="Yao N."/>
            <person name="Dean R.A."/>
            <person name="Zhao W."/>
            <person name="Shen M."/>
            <person name="Zhang H."/>
            <person name="Li C."/>
            <person name="Liu L."/>
            <person name="Cao L."/>
            <person name="Xu X."/>
            <person name="Xing Y."/>
            <person name="Hsiang T."/>
            <person name="Zhang Z."/>
            <person name="Xu J.R."/>
            <person name="Peng Y.L."/>
        </authorList>
    </citation>
    <scope>NUCLEOTIDE SEQUENCE</scope>
    <source>
        <strain evidence="1">Y34</strain>
    </source>
</reference>
<dbReference type="EMBL" id="JH794015">
    <property type="protein sequence ID" value="ELQ40883.1"/>
    <property type="molecule type" value="Genomic_DNA"/>
</dbReference>
<proteinExistence type="predicted"/>
<gene>
    <name evidence="1" type="ORF">OOU_Y34scaffold00325g13</name>
</gene>
<name>A0AA97PNH6_PYRO3</name>
<dbReference type="Proteomes" id="UP000011086">
    <property type="component" value="Unassembled WGS sequence"/>
</dbReference>
<sequence length="513" mass="58443">MATINHVPEEILLEIVEYVYLTTADTSNGLPRLGLYNQAEKIANTKSLRLTCRKLCRLTTRPLFTAVSCSILDHSSLKRLEHISRYPHLSEHVKTVHFKLGFYDPILAQDLEGLAKYLLWAWEDFKQPAPGDKAGWEVDETTEEVAMRRTLEEWIYLSQNGNRRDRERLLPALLKIQAEYRRRYMVQQNLRKGGSAIRRAGEAMARMPAATSLILQDARQAHAHLGPTLPSTLNSAVDLSTLPLSLSWTDSARLKEERCLCEFTPPFDLIIDIPVAMHRAGVVLTELRILGMPIPDEVPAWDAIDPYGWERHPTNAAALDLTNEIQLSTASDLAEACSQLQVFQYDPQTELVVKDEVQTFLYMFDDTLSRLSKIMEQMCMSIHMRRLHLDCLCLDYGSASDTEIHYFEAVFASASWPNLESLHIVNGRLESGSTLLNLVRDLPRLSHLELDTLGLDFYHAEGALEASWSHLLDELKKEVHRLQRNGLRQSGREPVLPIRIRNPEAFLHQHPVD</sequence>